<dbReference type="Pfam" id="PF11367">
    <property type="entry name" value="Tail_completion_gp17"/>
    <property type="match status" value="1"/>
</dbReference>
<dbReference type="EMBL" id="BK016029">
    <property type="protein sequence ID" value="DAF90427.1"/>
    <property type="molecule type" value="Genomic_DNA"/>
</dbReference>
<organism evidence="1">
    <name type="scientific">Myoviridae sp. ctdyF5</name>
    <dbReference type="NCBI Taxonomy" id="2825144"/>
    <lineage>
        <taxon>Viruses</taxon>
        <taxon>Duplodnaviria</taxon>
        <taxon>Heunggongvirae</taxon>
        <taxon>Uroviricota</taxon>
        <taxon>Caudoviricetes</taxon>
    </lineage>
</organism>
<protein>
    <submittedName>
        <fullName evidence="1">Tail component</fullName>
    </submittedName>
</protein>
<dbReference type="InterPro" id="IPR021508">
    <property type="entry name" value="Gp17-like"/>
</dbReference>
<name>A0A8S5U7J7_9CAUD</name>
<evidence type="ECO:0000313" key="1">
    <source>
        <dbReference type="EMBL" id="DAF90427.1"/>
    </source>
</evidence>
<sequence>MTEDTLYSLLSSLAGGQVYPYVAPLNENGSPSISPPWVVFSLPSEVSEDTLCGQAETSVTIQVDVYATRVKEARALLAQALENLSTLGLENISKFPGYEPETQLHRATFEASVIV</sequence>
<reference evidence="1" key="1">
    <citation type="journal article" date="2021" name="Proc. Natl. Acad. Sci. U.S.A.">
        <title>A Catalog of Tens of Thousands of Viruses from Human Metagenomes Reveals Hidden Associations with Chronic Diseases.</title>
        <authorList>
            <person name="Tisza M.J."/>
            <person name="Buck C.B."/>
        </authorList>
    </citation>
    <scope>NUCLEOTIDE SEQUENCE</scope>
    <source>
        <strain evidence="1">CtdyF5</strain>
    </source>
</reference>
<accession>A0A8S5U7J7</accession>
<proteinExistence type="predicted"/>